<evidence type="ECO:0000256" key="3">
    <source>
        <dbReference type="ARBA" id="ARBA00022475"/>
    </source>
</evidence>
<feature type="transmembrane region" description="Helical" evidence="11">
    <location>
        <begin position="14"/>
        <end position="36"/>
    </location>
</feature>
<reference evidence="13 14" key="1">
    <citation type="submission" date="2022-05" db="EMBL/GenBank/DDBJ databases">
        <authorList>
            <consortium name="Genoscope - CEA"/>
            <person name="William W."/>
        </authorList>
    </citation>
    <scope>NUCLEOTIDE SEQUENCE [LARGE SCALE GENOMIC DNA]</scope>
</reference>
<evidence type="ECO:0000256" key="1">
    <source>
        <dbReference type="ARBA" id="ARBA00004651"/>
    </source>
</evidence>
<evidence type="ECO:0000313" key="13">
    <source>
        <dbReference type="EMBL" id="CAH3017301.1"/>
    </source>
</evidence>
<evidence type="ECO:0000256" key="10">
    <source>
        <dbReference type="RuleBase" id="RU000688"/>
    </source>
</evidence>
<gene>
    <name evidence="13" type="ORF">PEVE_00036667</name>
</gene>
<feature type="transmembrane region" description="Helical" evidence="11">
    <location>
        <begin position="127"/>
        <end position="150"/>
    </location>
</feature>
<keyword evidence="4 10" id="KW-0812">Transmembrane</keyword>
<dbReference type="InterPro" id="IPR017452">
    <property type="entry name" value="GPCR_Rhodpsn_7TM"/>
</dbReference>
<feature type="transmembrane region" description="Helical" evidence="11">
    <location>
        <begin position="265"/>
        <end position="286"/>
    </location>
</feature>
<protein>
    <recommendedName>
        <fullName evidence="12">G-protein coupled receptors family 1 profile domain-containing protein</fullName>
    </recommendedName>
</protein>
<dbReference type="PANTHER" id="PTHR22752:SF14">
    <property type="entry name" value="G-PROTEIN COUPLED RECEPTORS FAMILY 1 PROFILE DOMAIN-CONTAINING PROTEIN"/>
    <property type="match status" value="1"/>
</dbReference>
<dbReference type="PRINTS" id="PR01012">
    <property type="entry name" value="NRPEPTIDEYR"/>
</dbReference>
<dbReference type="Pfam" id="PF00001">
    <property type="entry name" value="7tm_1"/>
    <property type="match status" value="1"/>
</dbReference>
<evidence type="ECO:0000256" key="4">
    <source>
        <dbReference type="ARBA" id="ARBA00022692"/>
    </source>
</evidence>
<feature type="transmembrane region" description="Helical" evidence="11">
    <location>
        <begin position="298"/>
        <end position="319"/>
    </location>
</feature>
<dbReference type="PROSITE" id="PS50262">
    <property type="entry name" value="G_PROTEIN_RECEP_F1_2"/>
    <property type="match status" value="1"/>
</dbReference>
<evidence type="ECO:0000256" key="6">
    <source>
        <dbReference type="ARBA" id="ARBA00023040"/>
    </source>
</evidence>
<comment type="subcellular location">
    <subcellularLocation>
        <location evidence="1">Cell membrane</location>
        <topology evidence="1">Multi-pass membrane protein</topology>
    </subcellularLocation>
</comment>
<keyword evidence="5 11" id="KW-1133">Transmembrane helix</keyword>
<evidence type="ECO:0000256" key="8">
    <source>
        <dbReference type="ARBA" id="ARBA00023170"/>
    </source>
</evidence>
<proteinExistence type="inferred from homology"/>
<keyword evidence="14" id="KW-1185">Reference proteome</keyword>
<comment type="caution">
    <text evidence="13">The sequence shown here is derived from an EMBL/GenBank/DDBJ whole genome shotgun (WGS) entry which is preliminary data.</text>
</comment>
<keyword evidence="9 10" id="KW-0807">Transducer</keyword>
<keyword evidence="7 11" id="KW-0472">Membrane</keyword>
<evidence type="ECO:0000256" key="5">
    <source>
        <dbReference type="ARBA" id="ARBA00022989"/>
    </source>
</evidence>
<feature type="transmembrane region" description="Helical" evidence="11">
    <location>
        <begin position="170"/>
        <end position="194"/>
    </location>
</feature>
<name>A0ABN8LP37_9CNID</name>
<evidence type="ECO:0000259" key="12">
    <source>
        <dbReference type="PROSITE" id="PS50262"/>
    </source>
</evidence>
<evidence type="ECO:0000256" key="9">
    <source>
        <dbReference type="ARBA" id="ARBA00023224"/>
    </source>
</evidence>
<feature type="domain" description="G-protein coupled receptors family 1 profile" evidence="12">
    <location>
        <begin position="27"/>
        <end position="317"/>
    </location>
</feature>
<dbReference type="InterPro" id="IPR000611">
    <property type="entry name" value="NPY_rcpt"/>
</dbReference>
<dbReference type="InterPro" id="IPR000276">
    <property type="entry name" value="GPCR_Rhodpsn"/>
</dbReference>
<dbReference type="PRINTS" id="PR00237">
    <property type="entry name" value="GPCRRHODOPSN"/>
</dbReference>
<feature type="transmembrane region" description="Helical" evidence="11">
    <location>
        <begin position="78"/>
        <end position="106"/>
    </location>
</feature>
<sequence>MTLSESVAGTVFEITFLSCILTSALIGNVSLFVIVYKKRNILTVTNLFILNLAAADILVSVLSMPTTLITIIKQRWVFGLPACVVSGYITMLSFIASVMSLAMIAINRYFHIVKWNTYNNTFSRKKASVYVAAVWVVSISLACPPLFGWAEYRFIPEKSYCFVYWPANVYFVYFMITVCFFGPLLVIAFSYFKILMFTRNARRKIAVSRNNLTPPLFQRRSAASDVEPKRNGEENFDLDRSKAEVEIPNKLFESRGTEETRITNTFLLMVALFIFCWAPFAVTMFFDVHYSRPLPRTVHMISLLFGYGNSACNPILYGVRNSVFKRELIKLYSKCWPQAVEN</sequence>
<dbReference type="PANTHER" id="PTHR22752">
    <property type="entry name" value="G PROTEIN-COUPLED RECEPTOR"/>
    <property type="match status" value="1"/>
</dbReference>
<evidence type="ECO:0000256" key="2">
    <source>
        <dbReference type="ARBA" id="ARBA00010663"/>
    </source>
</evidence>
<organism evidence="13 14">
    <name type="scientific">Porites evermanni</name>
    <dbReference type="NCBI Taxonomy" id="104178"/>
    <lineage>
        <taxon>Eukaryota</taxon>
        <taxon>Metazoa</taxon>
        <taxon>Cnidaria</taxon>
        <taxon>Anthozoa</taxon>
        <taxon>Hexacorallia</taxon>
        <taxon>Scleractinia</taxon>
        <taxon>Fungiina</taxon>
        <taxon>Poritidae</taxon>
        <taxon>Porites</taxon>
    </lineage>
</organism>
<keyword evidence="8 10" id="KW-0675">Receptor</keyword>
<dbReference type="PROSITE" id="PS00237">
    <property type="entry name" value="G_PROTEIN_RECEP_F1_1"/>
    <property type="match status" value="1"/>
</dbReference>
<keyword evidence="6 10" id="KW-0297">G-protein coupled receptor</keyword>
<dbReference type="CDD" id="cd00637">
    <property type="entry name" value="7tm_classA_rhodopsin-like"/>
    <property type="match status" value="1"/>
</dbReference>
<evidence type="ECO:0000256" key="7">
    <source>
        <dbReference type="ARBA" id="ARBA00023136"/>
    </source>
</evidence>
<dbReference type="SUPFAM" id="SSF81321">
    <property type="entry name" value="Family A G protein-coupled receptor-like"/>
    <property type="match status" value="1"/>
</dbReference>
<comment type="similarity">
    <text evidence="2 10">Belongs to the G-protein coupled receptor 1 family.</text>
</comment>
<dbReference type="Proteomes" id="UP001159427">
    <property type="component" value="Unassembled WGS sequence"/>
</dbReference>
<evidence type="ECO:0000256" key="11">
    <source>
        <dbReference type="SAM" id="Phobius"/>
    </source>
</evidence>
<feature type="transmembrane region" description="Helical" evidence="11">
    <location>
        <begin position="48"/>
        <end position="72"/>
    </location>
</feature>
<accession>A0ABN8LP37</accession>
<dbReference type="EMBL" id="CALNXI010000059">
    <property type="protein sequence ID" value="CAH3017301.1"/>
    <property type="molecule type" value="Genomic_DNA"/>
</dbReference>
<dbReference type="Gene3D" id="1.20.1070.10">
    <property type="entry name" value="Rhodopsin 7-helix transmembrane proteins"/>
    <property type="match status" value="1"/>
</dbReference>
<evidence type="ECO:0000313" key="14">
    <source>
        <dbReference type="Proteomes" id="UP001159427"/>
    </source>
</evidence>
<keyword evidence="3" id="KW-1003">Cell membrane</keyword>